<dbReference type="GO" id="GO:0005829">
    <property type="term" value="C:cytosol"/>
    <property type="evidence" value="ECO:0007669"/>
    <property type="project" value="TreeGrafter"/>
</dbReference>
<dbReference type="AlphaFoldDB" id="A0A853I4H5"/>
<dbReference type="InterPro" id="IPR002376">
    <property type="entry name" value="Formyl_transf_N"/>
</dbReference>
<evidence type="ECO:0000313" key="4">
    <source>
        <dbReference type="Proteomes" id="UP000569732"/>
    </source>
</evidence>
<dbReference type="GO" id="GO:0004479">
    <property type="term" value="F:methionyl-tRNA formyltransferase activity"/>
    <property type="evidence" value="ECO:0007669"/>
    <property type="project" value="TreeGrafter"/>
</dbReference>
<keyword evidence="4" id="KW-1185">Reference proteome</keyword>
<dbReference type="PANTHER" id="PTHR11138">
    <property type="entry name" value="METHIONYL-TRNA FORMYLTRANSFERASE"/>
    <property type="match status" value="1"/>
</dbReference>
<sequence>MSKKILLLASKPLGLLACKQLYQCRTSDQLVVITFTDQHDPRSCFANFQQFTKDHGIELIVVANQQETNERITALQPDLCFVVGWYWLIPESVLNLVPMGFIGLHNSLLPKYRGGSPLVWTLINGDAYAGFSFFALTAGVDDGPIWAQAKVAIGESDTIADCLDKLAEKSINLLADIYPQIISGQLQPQPQNHEQASYCALRRAEDGLINWHWPATRMINFIKAQSQPYPGAFTEIDGKQVIIWQAQPFPYPYYSVPGQVLLIEGDRVTIGCGDDTAIVVDQVETNGQLLPASDIFKSIKQRL</sequence>
<dbReference type="InterPro" id="IPR011034">
    <property type="entry name" value="Formyl_transferase-like_C_sf"/>
</dbReference>
<accession>A0A853I4H5</accession>
<gene>
    <name evidence="3" type="ORF">H0A36_02505</name>
</gene>
<organism evidence="3 4">
    <name type="scientific">Spartinivicinus marinus</name>
    <dbReference type="NCBI Taxonomy" id="2994442"/>
    <lineage>
        <taxon>Bacteria</taxon>
        <taxon>Pseudomonadati</taxon>
        <taxon>Pseudomonadota</taxon>
        <taxon>Gammaproteobacteria</taxon>
        <taxon>Oceanospirillales</taxon>
        <taxon>Zooshikellaceae</taxon>
        <taxon>Spartinivicinus</taxon>
    </lineage>
</organism>
<dbReference type="Gene3D" id="3.40.50.12230">
    <property type="match status" value="1"/>
</dbReference>
<name>A0A853I4H5_9GAMM</name>
<dbReference type="EMBL" id="JACCKB010000002">
    <property type="protein sequence ID" value="NYZ64861.1"/>
    <property type="molecule type" value="Genomic_DNA"/>
</dbReference>
<reference evidence="3 4" key="1">
    <citation type="submission" date="2020-07" db="EMBL/GenBank/DDBJ databases">
        <title>Endozoicomonas sp. nov., isolated from sediment.</title>
        <authorList>
            <person name="Gu T."/>
        </authorList>
    </citation>
    <scope>NUCLEOTIDE SEQUENCE [LARGE SCALE GENOMIC DNA]</scope>
    <source>
        <strain evidence="3 4">SM1973</strain>
    </source>
</reference>
<dbReference type="RefSeq" id="WP_180566885.1">
    <property type="nucleotide sequence ID" value="NZ_JACCKB010000002.1"/>
</dbReference>
<dbReference type="SUPFAM" id="SSF50486">
    <property type="entry name" value="FMT C-terminal domain-like"/>
    <property type="match status" value="1"/>
</dbReference>
<dbReference type="Proteomes" id="UP000569732">
    <property type="component" value="Unassembled WGS sequence"/>
</dbReference>
<feature type="domain" description="Formyl transferase N-terminal" evidence="1">
    <location>
        <begin position="63"/>
        <end position="174"/>
    </location>
</feature>
<dbReference type="PANTHER" id="PTHR11138:SF5">
    <property type="entry name" value="METHIONYL-TRNA FORMYLTRANSFERASE, MITOCHONDRIAL"/>
    <property type="match status" value="1"/>
</dbReference>
<proteinExistence type="predicted"/>
<dbReference type="InterPro" id="IPR005793">
    <property type="entry name" value="Formyl_trans_C"/>
</dbReference>
<dbReference type="InterPro" id="IPR036477">
    <property type="entry name" value="Formyl_transf_N_sf"/>
</dbReference>
<evidence type="ECO:0000259" key="1">
    <source>
        <dbReference type="Pfam" id="PF00551"/>
    </source>
</evidence>
<feature type="domain" description="Formyl transferase C-terminal" evidence="2">
    <location>
        <begin position="204"/>
        <end position="298"/>
    </location>
</feature>
<dbReference type="CDD" id="cd08702">
    <property type="entry name" value="Arna_FMT_C"/>
    <property type="match status" value="1"/>
</dbReference>
<evidence type="ECO:0000259" key="2">
    <source>
        <dbReference type="Pfam" id="PF02911"/>
    </source>
</evidence>
<evidence type="ECO:0000313" key="3">
    <source>
        <dbReference type="EMBL" id="NYZ64861.1"/>
    </source>
</evidence>
<dbReference type="Pfam" id="PF02911">
    <property type="entry name" value="Formyl_trans_C"/>
    <property type="match status" value="1"/>
</dbReference>
<dbReference type="SUPFAM" id="SSF53328">
    <property type="entry name" value="Formyltransferase"/>
    <property type="match status" value="1"/>
</dbReference>
<dbReference type="Pfam" id="PF00551">
    <property type="entry name" value="Formyl_trans_N"/>
    <property type="match status" value="1"/>
</dbReference>
<protein>
    <submittedName>
        <fullName evidence="3">Methionyl-tRNA formyltransferase</fullName>
    </submittedName>
</protein>
<comment type="caution">
    <text evidence="3">The sequence shown here is derived from an EMBL/GenBank/DDBJ whole genome shotgun (WGS) entry which is preliminary data.</text>
</comment>